<dbReference type="HAMAP" id="MF_00991">
    <property type="entry name" value="MqnB"/>
    <property type="match status" value="1"/>
</dbReference>
<name>A0AB39BYY5_9BACI</name>
<sequence length="215" mass="22550">MVNQVLIVVSVEAEKEAVLRGIGKNNEMFNVVVAGVGVAAAAATTAITLSSQPHRLVINAGIAGGFIGRADVGSLVVANEIICADLGTETNEGFLPLDQIGLGATAVKVDEVVKNKIITAFKQANRKVVAGQILTLSKVTGTKETTDQLMNRFPDAVAEGMEGFGVATAALKCGIPVLEIRSISNTIGPRDRESWKIKEALIELEEASKIISEVL</sequence>
<keyword evidence="3" id="KW-0812">Transmembrane</keyword>
<dbReference type="GO" id="GO:0009116">
    <property type="term" value="P:nucleoside metabolic process"/>
    <property type="evidence" value="ECO:0007669"/>
    <property type="project" value="InterPro"/>
</dbReference>
<dbReference type="InterPro" id="IPR000845">
    <property type="entry name" value="Nucleoside_phosphorylase_d"/>
</dbReference>
<dbReference type="GO" id="GO:0005829">
    <property type="term" value="C:cytosol"/>
    <property type="evidence" value="ECO:0007669"/>
    <property type="project" value="TreeGrafter"/>
</dbReference>
<keyword evidence="1" id="KW-0474">Menaquinone biosynthesis</keyword>
<dbReference type="GO" id="GO:0019284">
    <property type="term" value="P:L-methionine salvage from S-adenosylmethionine"/>
    <property type="evidence" value="ECO:0007669"/>
    <property type="project" value="TreeGrafter"/>
</dbReference>
<keyword evidence="5" id="KW-0326">Glycosidase</keyword>
<keyword evidence="1 5" id="KW-0378">Hydrolase</keyword>
<reference evidence="5" key="1">
    <citation type="submission" date="2024-07" db="EMBL/GenBank/DDBJ databases">
        <title>Identification and characteristics of an arsenic-resistant bacterial isolate, which belongs to a novel species.</title>
        <authorList>
            <person name="Juszczyk A."/>
            <person name="Kowalczyk A."/>
            <person name="Was K."/>
            <person name="Kosowicz W."/>
            <person name="Budzyn A."/>
            <person name="Latowski D."/>
        </authorList>
    </citation>
    <scope>NUCLEOTIDE SEQUENCE</scope>
    <source>
        <strain evidence="5">As8PL</strain>
    </source>
</reference>
<dbReference type="Gene3D" id="3.40.50.1580">
    <property type="entry name" value="Nucleoside phosphorylase domain"/>
    <property type="match status" value="1"/>
</dbReference>
<dbReference type="GO" id="GO:0008782">
    <property type="term" value="F:adenosylhomocysteine nucleosidase activity"/>
    <property type="evidence" value="ECO:0007669"/>
    <property type="project" value="TreeGrafter"/>
</dbReference>
<dbReference type="NCBIfam" id="NF006087">
    <property type="entry name" value="PRK08236.1"/>
    <property type="match status" value="1"/>
</dbReference>
<feature type="domain" description="Nucleoside phosphorylase" evidence="4">
    <location>
        <begin position="30"/>
        <end position="211"/>
    </location>
</feature>
<dbReference type="RefSeq" id="WP_368505833.1">
    <property type="nucleotide sequence ID" value="NZ_CP162551.1"/>
</dbReference>
<keyword evidence="3" id="KW-1133">Transmembrane helix</keyword>
<dbReference type="EMBL" id="CP162551">
    <property type="protein sequence ID" value="XDI38555.1"/>
    <property type="molecule type" value="Genomic_DNA"/>
</dbReference>
<comment type="catalytic activity">
    <reaction evidence="1">
        <text>futalosine + H2O = dehypoxanthine futalosine + hypoxanthine</text>
        <dbReference type="Rhea" id="RHEA:25904"/>
        <dbReference type="ChEBI" id="CHEBI:15377"/>
        <dbReference type="ChEBI" id="CHEBI:17368"/>
        <dbReference type="ChEBI" id="CHEBI:58863"/>
        <dbReference type="ChEBI" id="CHEBI:58864"/>
        <dbReference type="EC" id="3.2.2.26"/>
    </reaction>
</comment>
<dbReference type="PANTHER" id="PTHR46832:SF2">
    <property type="entry name" value="FUTALOSINE HYDROLASE"/>
    <property type="match status" value="1"/>
</dbReference>
<dbReference type="AlphaFoldDB" id="A0AB39BYY5"/>
<accession>A0AB39BYY5</accession>
<dbReference type="GO" id="GO:0009234">
    <property type="term" value="P:menaquinone biosynthetic process"/>
    <property type="evidence" value="ECO:0007669"/>
    <property type="project" value="UniProtKB-UniRule"/>
</dbReference>
<evidence type="ECO:0000256" key="2">
    <source>
        <dbReference type="NCBIfam" id="TIGR03664"/>
    </source>
</evidence>
<evidence type="ECO:0000256" key="1">
    <source>
        <dbReference type="HAMAP-Rule" id="MF_00991"/>
    </source>
</evidence>
<proteinExistence type="inferred from homology"/>
<dbReference type="InterPro" id="IPR019963">
    <property type="entry name" value="FL_hydrolase_MqnB"/>
</dbReference>
<keyword evidence="3" id="KW-0472">Membrane</keyword>
<gene>
    <name evidence="1" type="primary">mqnB</name>
    <name evidence="5" type="ORF">AB3N04_09705</name>
</gene>
<dbReference type="SUPFAM" id="SSF53167">
    <property type="entry name" value="Purine and uridine phosphorylases"/>
    <property type="match status" value="1"/>
</dbReference>
<evidence type="ECO:0000259" key="4">
    <source>
        <dbReference type="Pfam" id="PF01048"/>
    </source>
</evidence>
<dbReference type="InterPro" id="IPR035994">
    <property type="entry name" value="Nucleoside_phosphorylase_sf"/>
</dbReference>
<dbReference type="PANTHER" id="PTHR46832">
    <property type="entry name" value="5'-METHYLTHIOADENOSINE/S-ADENOSYLHOMOCYSTEINE NUCLEOSIDASE"/>
    <property type="match status" value="1"/>
</dbReference>
<organism evidence="5">
    <name type="scientific">Alkalihalophilus sp. As8PL</name>
    <dbReference type="NCBI Taxonomy" id="3237103"/>
    <lineage>
        <taxon>Bacteria</taxon>
        <taxon>Bacillati</taxon>
        <taxon>Bacillota</taxon>
        <taxon>Bacilli</taxon>
        <taxon>Bacillales</taxon>
        <taxon>Bacillaceae</taxon>
        <taxon>Alkalihalophilus</taxon>
    </lineage>
</organism>
<dbReference type="GO" id="GO:0008930">
    <property type="term" value="F:methylthioadenosine nucleosidase activity"/>
    <property type="evidence" value="ECO:0007669"/>
    <property type="project" value="TreeGrafter"/>
</dbReference>
<comment type="function">
    <text evidence="1">Catalyzes the hydrolysis of futalosine (FL) to dehypoxanthine futalosine (DHFL) and hypoxanthine, a step in the biosynthesis of menaquinone (MK, vitamin K2).</text>
</comment>
<dbReference type="CDD" id="cd17766">
    <property type="entry name" value="futalosine_nucleosidase_MqnB"/>
    <property type="match status" value="1"/>
</dbReference>
<dbReference type="NCBIfam" id="TIGR03664">
    <property type="entry name" value="fut_nucase"/>
    <property type="match status" value="1"/>
</dbReference>
<comment type="similarity">
    <text evidence="1">Belongs to the PNP/UDP phosphorylase family. Futalosine hydrolase subfamily.</text>
</comment>
<evidence type="ECO:0000256" key="3">
    <source>
        <dbReference type="SAM" id="Phobius"/>
    </source>
</evidence>
<dbReference type="EC" id="3.2.2.26" evidence="1 2"/>
<dbReference type="Pfam" id="PF01048">
    <property type="entry name" value="PNP_UDP_1"/>
    <property type="match status" value="1"/>
</dbReference>
<protein>
    <recommendedName>
        <fullName evidence="1 2">Futalosine hydrolase</fullName>
        <shortName evidence="1">FL hydrolase</shortName>
        <ecNumber evidence="1 2">3.2.2.26</ecNumber>
    </recommendedName>
    <alternativeName>
        <fullName evidence="1">Futalosine nucleosidase</fullName>
    </alternativeName>
    <alternativeName>
        <fullName evidence="1">Menaquinone biosynthetic enzyme MqnB</fullName>
    </alternativeName>
</protein>
<comment type="pathway">
    <text evidence="1">Quinol/quinone metabolism; menaquinone biosynthesis.</text>
</comment>
<feature type="transmembrane region" description="Helical" evidence="3">
    <location>
        <begin position="28"/>
        <end position="49"/>
    </location>
</feature>
<evidence type="ECO:0000313" key="5">
    <source>
        <dbReference type="EMBL" id="XDI38555.1"/>
    </source>
</evidence>